<dbReference type="KEGG" id="azm:DM194_17600"/>
<sequence>MPAGPQSLSPAYPSALGRPVPLRMAIVRFFCYVETIVNSERGCAMRALLWFPLLRLGFFNPVSTAYSTTRTVTARRALRPPSGY</sequence>
<organism evidence="1 2">
    <name type="scientific">Azospirillum ramasamyi</name>
    <dbReference type="NCBI Taxonomy" id="682998"/>
    <lineage>
        <taxon>Bacteria</taxon>
        <taxon>Pseudomonadati</taxon>
        <taxon>Pseudomonadota</taxon>
        <taxon>Alphaproteobacteria</taxon>
        <taxon>Rhodospirillales</taxon>
        <taxon>Azospirillaceae</taxon>
        <taxon>Azospirillum</taxon>
    </lineage>
</organism>
<proteinExistence type="predicted"/>
<reference evidence="1 2" key="1">
    <citation type="submission" date="2018-06" db="EMBL/GenBank/DDBJ databases">
        <title>Complete genome sequencing of Azospirillum sp. M2T2B2.</title>
        <authorList>
            <person name="Heo J."/>
            <person name="Kim S.-J."/>
            <person name="Kwon S.-W."/>
            <person name="Anandham R."/>
        </authorList>
    </citation>
    <scope>NUCLEOTIDE SEQUENCE [LARGE SCALE GENOMIC DNA]</scope>
    <source>
        <strain evidence="1 2">M2T2B2</strain>
        <plasmid evidence="1 2">unnamed7</plasmid>
    </source>
</reference>
<accession>A0A2U9SAD3</accession>
<dbReference type="OrthoDB" id="7307029at2"/>
<keyword evidence="1" id="KW-0614">Plasmid</keyword>
<dbReference type="Proteomes" id="UP000249605">
    <property type="component" value="Plasmid unnamed7"/>
</dbReference>
<name>A0A2U9SAD3_9PROT</name>
<evidence type="ECO:0000313" key="2">
    <source>
        <dbReference type="Proteomes" id="UP000249605"/>
    </source>
</evidence>
<geneLocation type="plasmid" evidence="1 2">
    <name>unnamed7</name>
</geneLocation>
<evidence type="ECO:0000313" key="1">
    <source>
        <dbReference type="EMBL" id="AWU96470.1"/>
    </source>
</evidence>
<dbReference type="AlphaFoldDB" id="A0A2U9SAD3"/>
<protein>
    <submittedName>
        <fullName evidence="1">Uncharacterized protein</fullName>
    </submittedName>
</protein>
<gene>
    <name evidence="1" type="ORF">DM194_17600</name>
</gene>
<dbReference type="EMBL" id="CP029831">
    <property type="protein sequence ID" value="AWU96470.1"/>
    <property type="molecule type" value="Genomic_DNA"/>
</dbReference>
<keyword evidence="2" id="KW-1185">Reference proteome</keyword>